<evidence type="ECO:0000256" key="4">
    <source>
        <dbReference type="ARBA" id="ARBA00022490"/>
    </source>
</evidence>
<evidence type="ECO:0000313" key="8">
    <source>
        <dbReference type="EMBL" id="KKK83849.1"/>
    </source>
</evidence>
<name>A0A0F9AZQ9_9ZZZZ</name>
<proteinExistence type="inferred from homology"/>
<dbReference type="AlphaFoldDB" id="A0A0F9AZQ9"/>
<keyword evidence="6" id="KW-0808">Transferase</keyword>
<comment type="similarity">
    <text evidence="2">Belongs to the methyltransferase superfamily. L-isoaspartyl/D-aspartyl protein methyltransferase family.</text>
</comment>
<keyword evidence="5" id="KW-0489">Methyltransferase</keyword>
<dbReference type="Pfam" id="PF01135">
    <property type="entry name" value="PCMT"/>
    <property type="match status" value="2"/>
</dbReference>
<organism evidence="8">
    <name type="scientific">marine sediment metagenome</name>
    <dbReference type="NCBI Taxonomy" id="412755"/>
    <lineage>
        <taxon>unclassified sequences</taxon>
        <taxon>metagenomes</taxon>
        <taxon>ecological metagenomes</taxon>
    </lineage>
</organism>
<evidence type="ECO:0000256" key="2">
    <source>
        <dbReference type="ARBA" id="ARBA00005369"/>
    </source>
</evidence>
<dbReference type="SUPFAM" id="SSF53335">
    <property type="entry name" value="S-adenosyl-L-methionine-dependent methyltransferases"/>
    <property type="match status" value="1"/>
</dbReference>
<evidence type="ECO:0000256" key="6">
    <source>
        <dbReference type="ARBA" id="ARBA00022679"/>
    </source>
</evidence>
<dbReference type="EMBL" id="LAZR01052040">
    <property type="protein sequence ID" value="KKK83849.1"/>
    <property type="molecule type" value="Genomic_DNA"/>
</dbReference>
<evidence type="ECO:0000256" key="3">
    <source>
        <dbReference type="ARBA" id="ARBA00011890"/>
    </source>
</evidence>
<comment type="caution">
    <text evidence="8">The sequence shown here is derived from an EMBL/GenBank/DDBJ whole genome shotgun (WGS) entry which is preliminary data.</text>
</comment>
<evidence type="ECO:0000256" key="5">
    <source>
        <dbReference type="ARBA" id="ARBA00022603"/>
    </source>
</evidence>
<comment type="subcellular location">
    <subcellularLocation>
        <location evidence="1">Cytoplasm</location>
    </subcellularLocation>
</comment>
<gene>
    <name evidence="8" type="ORF">LCGC14_2789260</name>
</gene>
<dbReference type="EC" id="2.1.1.77" evidence="3"/>
<dbReference type="PROSITE" id="PS01279">
    <property type="entry name" value="PCMT"/>
    <property type="match status" value="1"/>
</dbReference>
<dbReference type="InterPro" id="IPR029063">
    <property type="entry name" value="SAM-dependent_MTases_sf"/>
</dbReference>
<dbReference type="PANTHER" id="PTHR11579">
    <property type="entry name" value="PROTEIN-L-ISOASPARTATE O-METHYLTRANSFERASE"/>
    <property type="match status" value="1"/>
</dbReference>
<dbReference type="PANTHER" id="PTHR11579:SF0">
    <property type="entry name" value="PROTEIN-L-ISOASPARTATE(D-ASPARTATE) O-METHYLTRANSFERASE"/>
    <property type="match status" value="1"/>
</dbReference>
<dbReference type="GO" id="GO:0004719">
    <property type="term" value="F:protein-L-isoaspartate (D-aspartate) O-methyltransferase activity"/>
    <property type="evidence" value="ECO:0007669"/>
    <property type="project" value="UniProtKB-EC"/>
</dbReference>
<dbReference type="CDD" id="cd02440">
    <property type="entry name" value="AdoMet_MTases"/>
    <property type="match status" value="1"/>
</dbReference>
<dbReference type="GO" id="GO:0005737">
    <property type="term" value="C:cytoplasm"/>
    <property type="evidence" value="ECO:0007669"/>
    <property type="project" value="UniProtKB-SubCell"/>
</dbReference>
<accession>A0A0F9AZQ9</accession>
<protein>
    <recommendedName>
        <fullName evidence="3">protein-L-isoaspartate(D-aspartate) O-methyltransferase</fullName>
        <ecNumber evidence="3">2.1.1.77</ecNumber>
    </recommendedName>
</protein>
<dbReference type="Gene3D" id="3.40.50.150">
    <property type="entry name" value="Vaccinia Virus protein VP39"/>
    <property type="match status" value="2"/>
</dbReference>
<dbReference type="InterPro" id="IPR000682">
    <property type="entry name" value="PCMT"/>
</dbReference>
<evidence type="ECO:0000256" key="1">
    <source>
        <dbReference type="ARBA" id="ARBA00004496"/>
    </source>
</evidence>
<keyword evidence="7" id="KW-0949">S-adenosyl-L-methionine</keyword>
<dbReference type="GO" id="GO:0032259">
    <property type="term" value="P:methylation"/>
    <property type="evidence" value="ECO:0007669"/>
    <property type="project" value="UniProtKB-KW"/>
</dbReference>
<sequence length="166" mass="18090">MTQELDVHADHSVLDVGAGSGYQSAILARLCREVWAVERIEELARRAEAALDSLQMDNVTLTVGDGTLGWPEHAPYDRILVAAAPGLLPAALIQQLRPGGRMVVPAGLPAWIDQLVDGGRIVMPVGRSESQMLVTVEKTGRRVTRREFCAVRFVRLIGRNGWPDDG</sequence>
<evidence type="ECO:0000256" key="7">
    <source>
        <dbReference type="ARBA" id="ARBA00022691"/>
    </source>
</evidence>
<keyword evidence="4" id="KW-0963">Cytoplasm</keyword>
<reference evidence="8" key="1">
    <citation type="journal article" date="2015" name="Nature">
        <title>Complex archaea that bridge the gap between prokaryotes and eukaryotes.</title>
        <authorList>
            <person name="Spang A."/>
            <person name="Saw J.H."/>
            <person name="Jorgensen S.L."/>
            <person name="Zaremba-Niedzwiedzka K."/>
            <person name="Martijn J."/>
            <person name="Lind A.E."/>
            <person name="van Eijk R."/>
            <person name="Schleper C."/>
            <person name="Guy L."/>
            <person name="Ettema T.J."/>
        </authorList>
    </citation>
    <scope>NUCLEOTIDE SEQUENCE</scope>
</reference>